<evidence type="ECO:0000256" key="1">
    <source>
        <dbReference type="SAM" id="SignalP"/>
    </source>
</evidence>
<evidence type="ECO:0000313" key="3">
    <source>
        <dbReference type="Proteomes" id="UP001614264"/>
    </source>
</evidence>
<proteinExistence type="predicted"/>
<reference evidence="2 3" key="1">
    <citation type="submission" date="2024-07" db="EMBL/GenBank/DDBJ databases">
        <title>Whole genome sequencing of Prodigiosin pigment-producing Streptomyces salinarius isolated from rhizosphere soil of Arachis hypogaea.</title>
        <authorList>
            <person name="Vidhya A."/>
            <person name="Ramya S."/>
        </authorList>
    </citation>
    <scope>NUCLEOTIDE SEQUENCE [LARGE SCALE GENOMIC DNA]</scope>
    <source>
        <strain evidence="2 3">VRMG2420</strain>
    </source>
</reference>
<sequence length="95" mass="9179">MSRTAQVSRAAVFSTAAAALLMAGFTAGAVSGGHGARGAAAETLSAGPLTDPAGVNIGWDAVLLDGIGWDSPGIGRAAAGTPEQADVTCFSSNCT</sequence>
<evidence type="ECO:0000313" key="2">
    <source>
        <dbReference type="EMBL" id="MFI7874165.1"/>
    </source>
</evidence>
<organism evidence="2 3">
    <name type="scientific">Streptomyces salinarius</name>
    <dbReference type="NCBI Taxonomy" id="2762598"/>
    <lineage>
        <taxon>Bacteria</taxon>
        <taxon>Bacillati</taxon>
        <taxon>Actinomycetota</taxon>
        <taxon>Actinomycetes</taxon>
        <taxon>Kitasatosporales</taxon>
        <taxon>Streptomycetaceae</taxon>
        <taxon>Streptomyces</taxon>
    </lineage>
</organism>
<gene>
    <name evidence="2" type="ORF">AB4829_26645</name>
</gene>
<dbReference type="Proteomes" id="UP001614264">
    <property type="component" value="Unassembled WGS sequence"/>
</dbReference>
<keyword evidence="3" id="KW-1185">Reference proteome</keyword>
<dbReference type="EMBL" id="JBITPR010000049">
    <property type="protein sequence ID" value="MFI7874165.1"/>
    <property type="molecule type" value="Genomic_DNA"/>
</dbReference>
<keyword evidence="1" id="KW-0732">Signal</keyword>
<feature type="signal peptide" evidence="1">
    <location>
        <begin position="1"/>
        <end position="29"/>
    </location>
</feature>
<comment type="caution">
    <text evidence="2">The sequence shown here is derived from an EMBL/GenBank/DDBJ whole genome shotgun (WGS) entry which is preliminary data.</text>
</comment>
<protein>
    <submittedName>
        <fullName evidence="2">Uncharacterized protein</fullName>
    </submittedName>
</protein>
<dbReference type="RefSeq" id="WP_399594269.1">
    <property type="nucleotide sequence ID" value="NZ_JBITPR010000049.1"/>
</dbReference>
<name>A0ABW8BJA0_9ACTN</name>
<feature type="chain" id="PRO_5045144992" evidence="1">
    <location>
        <begin position="30"/>
        <end position="95"/>
    </location>
</feature>
<accession>A0ABW8BJA0</accession>